<accession>A0ABR9H5Y0</accession>
<dbReference type="EMBL" id="JADBGG010000021">
    <property type="protein sequence ID" value="MBE1426124.1"/>
    <property type="molecule type" value="Genomic_DNA"/>
</dbReference>
<evidence type="ECO:0000313" key="2">
    <source>
        <dbReference type="Proteomes" id="UP000639010"/>
    </source>
</evidence>
<name>A0ABR9H5Y0_9BACT</name>
<comment type="caution">
    <text evidence="1">The sequence shown here is derived from an EMBL/GenBank/DDBJ whole genome shotgun (WGS) entry which is preliminary data.</text>
</comment>
<dbReference type="NCBIfam" id="NF033450">
    <property type="entry name" value="BREX_PglZ_1_B"/>
    <property type="match status" value="1"/>
</dbReference>
<dbReference type="RefSeq" id="WP_192624167.1">
    <property type="nucleotide sequence ID" value="NZ_JADBGG010000021.1"/>
</dbReference>
<evidence type="ECO:0008006" key="3">
    <source>
        <dbReference type="Google" id="ProtNLM"/>
    </source>
</evidence>
<gene>
    <name evidence="1" type="ORF">H4684_002785</name>
</gene>
<organism evidence="1 2">
    <name type="scientific">Desulfomicrobium macestii</name>
    <dbReference type="NCBI Taxonomy" id="90731"/>
    <lineage>
        <taxon>Bacteria</taxon>
        <taxon>Pseudomonadati</taxon>
        <taxon>Thermodesulfobacteriota</taxon>
        <taxon>Desulfovibrionia</taxon>
        <taxon>Desulfovibrionales</taxon>
        <taxon>Desulfomicrobiaceae</taxon>
        <taxon>Desulfomicrobium</taxon>
    </lineage>
</organism>
<dbReference type="Proteomes" id="UP000639010">
    <property type="component" value="Unassembled WGS sequence"/>
</dbReference>
<proteinExistence type="predicted"/>
<keyword evidence="2" id="KW-1185">Reference proteome</keyword>
<protein>
    <recommendedName>
        <fullName evidence="3">PglZ domain protein</fullName>
    </recommendedName>
</protein>
<evidence type="ECO:0000313" key="1">
    <source>
        <dbReference type="EMBL" id="MBE1426124.1"/>
    </source>
</evidence>
<reference evidence="1 2" key="1">
    <citation type="submission" date="2020-10" db="EMBL/GenBank/DDBJ databases">
        <title>Genomic Encyclopedia of Type Strains, Phase IV (KMG-IV): sequencing the most valuable type-strain genomes for metagenomic binning, comparative biology and taxonomic classification.</title>
        <authorList>
            <person name="Goeker M."/>
        </authorList>
    </citation>
    <scope>NUCLEOTIDE SEQUENCE [LARGE SCALE GENOMIC DNA]</scope>
    <source>
        <strain evidence="1 2">DSM 4194</strain>
    </source>
</reference>
<sequence>MSKVINNIKKAIGDAAVFNPEIQVAPACILWPDRDRQWEAVIPILQTELPELMILGDYVPDERMGPAIWLRCVLSGRAEDVSLPLDQTPIFYLPGVSRQDLRAVESCPEHLKPLAELQYRGTIWNQSNAKDWTILAFLRSAQGGLGLDVAQDNDTKQSMLLALSRLLDEDVEQLKGKRLDAEFFKKLLIGDPRRQILEWIDHPEKYRTSSSENEWLAFIEVCRSQFGIHPEKDGPLVASERLALREGPWKTVWDRFCEAPNRYPNIPAQIKKCKMPGNLMLWSMGKASEYEAWPQWNELQETALRQGLLSLAEHDASTCRTELIKLEQHHVARRGLVWAELREAPLALALEHLVVVASETRKSLNAGSLDDVVQAYLNSAWKADDAVLSALACVESSEDFNTVTVAIRSVYLPWLEDSARHLQNIWEPIAKTDPPPSKTESCIVFVDGLRADSARRLKSILASKGAVINEQIRWAALPSVTGTGKPAVAPLASTSAAENPSPTDFQAISPYQFEKALKDSGWMVIRAKDPIPVPICQGYPVASTVNKLWVEIGNIDHEGHERGAKLAKQLPALLAEVAEKIEALLSAGWSRIRVVTDHGWLLLPGGLPKSELPSAVSENKWGRCALLKSGAATDHRIFPWHWNPDESVVLADGISCFRSNEEYTHGGLSLQECLTLDLIVSSDSPQETVTISEVRWKGLRCSVLAQGAVNGLHLDVRKFAEDASTSLINQTKPVEDDGRASVLIVDMDGDLEGTDAFVVLTNDAGTVTTQISTRIGG</sequence>